<dbReference type="InterPro" id="IPR031621">
    <property type="entry name" value="HisKA_7TM"/>
</dbReference>
<keyword evidence="5" id="KW-0808">Transferase</keyword>
<sequence length="568" mass="61395">MGWQYTVLALPTLFAMVTAVLLGAYSLRYMRVHGRSPELVAFFAVNVGLVLWTGFAALKLLQTDPELKLLFYRFLYFGVAPLGALAFLFTLFHTDRVSRTTPGLVAAVMTVPAVFLAVLFANPDGLAIEATHLVETNGLVVLRVDVGLGHVVLQLLYNAVLCALAVALILSEAIRLGRPYIPQAVLVSVGLVAPFVFTACSSLGVPPFGSDGVNLVPTSAAVTSAAIGVALFRYRFLDLPPIAYTTAMEESPDGVFVLDADERIVHVNTRGAALLERFGAAVGDPVTAVSPDLDLTTESNDSVRTTREGGEAVYLSARSQRLKRGDQTVGWVIVLRDVTELHRQKQTILSQNEKLTLLNQIVRHDIRNDMAVILGNARLIEESVDDEVVRERLATILRNGEHATELTVNVRNLMATMLDDEETTRPTTLAGPLWAEASAVHDGTADAAVSLPDEPPDVTVVADDMLGTVFRNLLTNAVRHNDADRTEIDVSVEVRDGEALVRIADNGPGVPDERKEEAFGRGEKGLESPGTGLGLYLVDTIVSGYGGDVWVEDNEPRGAVFVVRLRRA</sequence>
<dbReference type="InterPro" id="IPR036097">
    <property type="entry name" value="HisK_dim/P_sf"/>
</dbReference>
<name>A0A0D6JV89_9EURY</name>
<evidence type="ECO:0000256" key="4">
    <source>
        <dbReference type="ARBA" id="ARBA00022553"/>
    </source>
</evidence>
<dbReference type="Gene3D" id="1.10.287.130">
    <property type="match status" value="1"/>
</dbReference>
<dbReference type="GO" id="GO:0030295">
    <property type="term" value="F:protein kinase activator activity"/>
    <property type="evidence" value="ECO:0007669"/>
    <property type="project" value="TreeGrafter"/>
</dbReference>
<dbReference type="Proteomes" id="UP000198902">
    <property type="component" value="Unassembled WGS sequence"/>
</dbReference>
<evidence type="ECO:0000256" key="10">
    <source>
        <dbReference type="ARBA" id="ARBA00022989"/>
    </source>
</evidence>
<dbReference type="InterPro" id="IPR036890">
    <property type="entry name" value="HATPase_C_sf"/>
</dbReference>
<dbReference type="InterPro" id="IPR003661">
    <property type="entry name" value="HisK_dim/P_dom"/>
</dbReference>
<comment type="catalytic activity">
    <reaction evidence="1">
        <text>ATP + protein L-histidine = ADP + protein N-phospho-L-histidine.</text>
        <dbReference type="EC" id="2.7.13.3"/>
    </reaction>
</comment>
<feature type="transmembrane region" description="Helical" evidence="14">
    <location>
        <begin position="70"/>
        <end position="92"/>
    </location>
</feature>
<dbReference type="InterPro" id="IPR005467">
    <property type="entry name" value="His_kinase_dom"/>
</dbReference>
<feature type="region of interest" description="Disordered" evidence="13">
    <location>
        <begin position="506"/>
        <end position="526"/>
    </location>
</feature>
<accession>A0A0D6JV89</accession>
<feature type="transmembrane region" description="Helical" evidence="14">
    <location>
        <begin position="6"/>
        <end position="27"/>
    </location>
</feature>
<dbReference type="Pfam" id="PF02518">
    <property type="entry name" value="HATPase_c"/>
    <property type="match status" value="1"/>
</dbReference>
<dbReference type="SUPFAM" id="SSF55785">
    <property type="entry name" value="PYP-like sensor domain (PAS domain)"/>
    <property type="match status" value="1"/>
</dbReference>
<feature type="transmembrane region" description="Helical" evidence="14">
    <location>
        <begin position="183"/>
        <end position="206"/>
    </location>
</feature>
<dbReference type="CDD" id="cd00082">
    <property type="entry name" value="HisKA"/>
    <property type="match status" value="1"/>
</dbReference>
<feature type="compositionally biased region" description="Basic and acidic residues" evidence="13">
    <location>
        <begin position="511"/>
        <end position="526"/>
    </location>
</feature>
<evidence type="ECO:0000256" key="9">
    <source>
        <dbReference type="ARBA" id="ARBA00022840"/>
    </source>
</evidence>
<reference evidence="17" key="1">
    <citation type="submission" date="2015-03" db="EMBL/GenBank/DDBJ databases">
        <authorList>
            <person name="Urmite Genomes"/>
        </authorList>
    </citation>
    <scope>NUCLEOTIDE SEQUENCE [LARGE SCALE GENOMIC DNA]</scope>
    <source>
        <strain evidence="17">Arc-Hr</strain>
    </source>
</reference>
<comment type="subcellular location">
    <subcellularLocation>
        <location evidence="2">Membrane</location>
        <topology evidence="2">Multi-pass membrane protein</topology>
    </subcellularLocation>
</comment>
<evidence type="ECO:0000256" key="13">
    <source>
        <dbReference type="SAM" id="MobiDB-lite"/>
    </source>
</evidence>
<dbReference type="PANTHER" id="PTHR42878">
    <property type="entry name" value="TWO-COMPONENT HISTIDINE KINASE"/>
    <property type="match status" value="1"/>
</dbReference>
<feature type="transmembrane region" description="Helical" evidence="14">
    <location>
        <begin position="212"/>
        <end position="232"/>
    </location>
</feature>
<dbReference type="InterPro" id="IPR003594">
    <property type="entry name" value="HATPase_dom"/>
</dbReference>
<protein>
    <recommendedName>
        <fullName evidence="3">histidine kinase</fullName>
        <ecNumber evidence="3">2.7.13.3</ecNumber>
    </recommendedName>
</protein>
<dbReference type="SMART" id="SM00387">
    <property type="entry name" value="HATPase_c"/>
    <property type="match status" value="1"/>
</dbReference>
<dbReference type="EMBL" id="CSTE01000003">
    <property type="protein sequence ID" value="CQR52229.1"/>
    <property type="molecule type" value="Genomic_DNA"/>
</dbReference>
<evidence type="ECO:0000256" key="12">
    <source>
        <dbReference type="ARBA" id="ARBA00023136"/>
    </source>
</evidence>
<evidence type="ECO:0000256" key="1">
    <source>
        <dbReference type="ARBA" id="ARBA00000085"/>
    </source>
</evidence>
<dbReference type="InterPro" id="IPR000014">
    <property type="entry name" value="PAS"/>
</dbReference>
<keyword evidence="4" id="KW-0597">Phosphoprotein</keyword>
<dbReference type="AlphaFoldDB" id="A0A0D6JV89"/>
<dbReference type="OrthoDB" id="3369at2157"/>
<dbReference type="GO" id="GO:0000156">
    <property type="term" value="F:phosphorelay response regulator activity"/>
    <property type="evidence" value="ECO:0007669"/>
    <property type="project" value="TreeGrafter"/>
</dbReference>
<dbReference type="Pfam" id="PF00512">
    <property type="entry name" value="HisKA"/>
    <property type="match status" value="1"/>
</dbReference>
<keyword evidence="12 14" id="KW-0472">Membrane</keyword>
<dbReference type="PANTHER" id="PTHR42878:SF7">
    <property type="entry name" value="SENSOR HISTIDINE KINASE GLRK"/>
    <property type="match status" value="1"/>
</dbReference>
<dbReference type="EC" id="2.7.13.3" evidence="3"/>
<dbReference type="GO" id="GO:0005524">
    <property type="term" value="F:ATP binding"/>
    <property type="evidence" value="ECO:0007669"/>
    <property type="project" value="UniProtKB-KW"/>
</dbReference>
<evidence type="ECO:0000256" key="14">
    <source>
        <dbReference type="SAM" id="Phobius"/>
    </source>
</evidence>
<evidence type="ECO:0000256" key="11">
    <source>
        <dbReference type="ARBA" id="ARBA00023012"/>
    </source>
</evidence>
<keyword evidence="7" id="KW-0547">Nucleotide-binding</keyword>
<dbReference type="Gene3D" id="3.30.565.10">
    <property type="entry name" value="Histidine kinase-like ATPase, C-terminal domain"/>
    <property type="match status" value="1"/>
</dbReference>
<gene>
    <name evidence="16" type="primary">phoR_2</name>
    <name evidence="16" type="ORF">BN996_03046</name>
</gene>
<dbReference type="Gene3D" id="3.30.450.20">
    <property type="entry name" value="PAS domain"/>
    <property type="match status" value="1"/>
</dbReference>
<dbReference type="GO" id="GO:0000155">
    <property type="term" value="F:phosphorelay sensor kinase activity"/>
    <property type="evidence" value="ECO:0007669"/>
    <property type="project" value="InterPro"/>
</dbReference>
<dbReference type="SUPFAM" id="SSF47384">
    <property type="entry name" value="Homodimeric domain of signal transducing histidine kinase"/>
    <property type="match status" value="1"/>
</dbReference>
<keyword evidence="11" id="KW-0902">Two-component regulatory system</keyword>
<evidence type="ECO:0000256" key="3">
    <source>
        <dbReference type="ARBA" id="ARBA00012438"/>
    </source>
</evidence>
<evidence type="ECO:0000259" key="15">
    <source>
        <dbReference type="PROSITE" id="PS50109"/>
    </source>
</evidence>
<keyword evidence="10 14" id="KW-1133">Transmembrane helix</keyword>
<keyword evidence="17" id="KW-1185">Reference proteome</keyword>
<dbReference type="Pfam" id="PF13188">
    <property type="entry name" value="PAS_8"/>
    <property type="match status" value="1"/>
</dbReference>
<evidence type="ECO:0000256" key="7">
    <source>
        <dbReference type="ARBA" id="ARBA00022741"/>
    </source>
</evidence>
<keyword evidence="6 14" id="KW-0812">Transmembrane</keyword>
<evidence type="ECO:0000313" key="16">
    <source>
        <dbReference type="EMBL" id="CQR52229.1"/>
    </source>
</evidence>
<proteinExistence type="predicted"/>
<dbReference type="PROSITE" id="PS50109">
    <property type="entry name" value="HIS_KIN"/>
    <property type="match status" value="1"/>
</dbReference>
<dbReference type="InterPro" id="IPR035965">
    <property type="entry name" value="PAS-like_dom_sf"/>
</dbReference>
<keyword evidence="9" id="KW-0067">ATP-binding</keyword>
<dbReference type="GO" id="GO:0007234">
    <property type="term" value="P:osmosensory signaling via phosphorelay pathway"/>
    <property type="evidence" value="ECO:0007669"/>
    <property type="project" value="TreeGrafter"/>
</dbReference>
<evidence type="ECO:0000256" key="6">
    <source>
        <dbReference type="ARBA" id="ARBA00022692"/>
    </source>
</evidence>
<feature type="transmembrane region" description="Helical" evidence="14">
    <location>
        <begin position="151"/>
        <end position="171"/>
    </location>
</feature>
<feature type="transmembrane region" description="Helical" evidence="14">
    <location>
        <begin position="39"/>
        <end position="58"/>
    </location>
</feature>
<feature type="domain" description="Histidine kinase" evidence="15">
    <location>
        <begin position="361"/>
        <end position="568"/>
    </location>
</feature>
<dbReference type="InterPro" id="IPR004358">
    <property type="entry name" value="Sig_transdc_His_kin-like_C"/>
</dbReference>
<evidence type="ECO:0000313" key="17">
    <source>
        <dbReference type="Proteomes" id="UP000198902"/>
    </source>
</evidence>
<dbReference type="RefSeq" id="WP_089780402.1">
    <property type="nucleotide sequence ID" value="NZ_CABLRR010000003.1"/>
</dbReference>
<keyword evidence="8" id="KW-0418">Kinase</keyword>
<dbReference type="InterPro" id="IPR050351">
    <property type="entry name" value="BphY/WalK/GraS-like"/>
</dbReference>
<evidence type="ECO:0000256" key="5">
    <source>
        <dbReference type="ARBA" id="ARBA00022679"/>
    </source>
</evidence>
<dbReference type="GO" id="GO:0016020">
    <property type="term" value="C:membrane"/>
    <property type="evidence" value="ECO:0007669"/>
    <property type="project" value="UniProtKB-SubCell"/>
</dbReference>
<feature type="transmembrane region" description="Helical" evidence="14">
    <location>
        <begin position="104"/>
        <end position="121"/>
    </location>
</feature>
<organism evidence="16 17">
    <name type="scientific">Haloferax massiliensis</name>
    <dbReference type="NCBI Taxonomy" id="1476858"/>
    <lineage>
        <taxon>Archaea</taxon>
        <taxon>Methanobacteriati</taxon>
        <taxon>Methanobacteriota</taxon>
        <taxon>Stenosarchaea group</taxon>
        <taxon>Halobacteria</taxon>
        <taxon>Halobacteriales</taxon>
        <taxon>Haloferacaceae</taxon>
        <taxon>Haloferax</taxon>
    </lineage>
</organism>
<dbReference type="PRINTS" id="PR00344">
    <property type="entry name" value="BCTRLSENSOR"/>
</dbReference>
<evidence type="ECO:0000256" key="8">
    <source>
        <dbReference type="ARBA" id="ARBA00022777"/>
    </source>
</evidence>
<evidence type="ECO:0000256" key="2">
    <source>
        <dbReference type="ARBA" id="ARBA00004141"/>
    </source>
</evidence>
<dbReference type="Pfam" id="PF16927">
    <property type="entry name" value="HisKA_7TM"/>
    <property type="match status" value="1"/>
</dbReference>
<dbReference type="SUPFAM" id="SSF55874">
    <property type="entry name" value="ATPase domain of HSP90 chaperone/DNA topoisomerase II/histidine kinase"/>
    <property type="match status" value="1"/>
</dbReference>